<feature type="region of interest" description="Disordered" evidence="1">
    <location>
        <begin position="226"/>
        <end position="247"/>
    </location>
</feature>
<accession>A0A0B5ERQ8</accession>
<reference evidence="2 3" key="1">
    <citation type="submission" date="2015-01" db="EMBL/GenBank/DDBJ databases">
        <title>Enhanced salinomycin production by adjusting the supply of polyketide extender units in Streptomyce albus DSM 41398.</title>
        <authorList>
            <person name="Lu C."/>
        </authorList>
    </citation>
    <scope>NUCLEOTIDE SEQUENCE [LARGE SCALE GENOMIC DNA]</scope>
    <source>
        <strain evidence="3">ATCC 21838 / DSM 41398 / FERM P-419 / JCM 4703 / NBRC 107858</strain>
    </source>
</reference>
<dbReference type="PANTHER" id="PTHR47691">
    <property type="entry name" value="REGULATOR-RELATED"/>
    <property type="match status" value="1"/>
</dbReference>
<name>A0A0B5ERQ8_STRA4</name>
<evidence type="ECO:0000313" key="3">
    <source>
        <dbReference type="Proteomes" id="UP000031523"/>
    </source>
</evidence>
<sequence>MLMNIPDKANIFVGRRTELAHVATALATSRLLTLTGTAGVGKSRLALRALASQEDRGGRDVHWVRLRSLRDDTLLADAVADALGLADHTARTALEAVCGFIGERPLILVLDSCEHLVPGCRALLARLLADCPRLTAVATSREVLRLPEEEVLRVEPLAPARAGLALFTHRAADAGVLVHDAEDQERARRLCERLDGVPLAIELAAAQLRTASLVELTDRVRSGLDMGRPADAAPGALGPGTEPGPDALREAIDWSHELCDKAERLAWARLSVIRGSFGPELAQATAGGAPPLEQPAEVDKALAGLVQRSVLTEEDGRYRMLDAIRDYGHERLTESGEEHAAADRHARFLSRLAARAHREWLGPHQAAWYAQVGKGYAETAAAADHLLATDPGAALQLLTDIGFFWVCNGHLHEIEHYMDRAVAAAPASGPARVRGLWLLALCHLLRGEHDKGLAVAARCRAAAVEEGTGELLQQVAYAEGLGELLKGRPQLALTIADAGLRESAGPGEEVRFDRGTVLCRLIRIFALTGSGDLDRARGEAQDLRDLCLGHGEHWTRSYADYQLALIALLDGRAEDAVEHARAVLDAKRRIGDSFGIAMGLDLAAVAWAHQGQARHAALAYGAGHTYWQLVGHPQRGTPEVAPLREESERMARAAIGDEAYEEAFRRAAEGDPASLAEWAAYGLPVPHV</sequence>
<dbReference type="InterPro" id="IPR011990">
    <property type="entry name" value="TPR-like_helical_dom_sf"/>
</dbReference>
<evidence type="ECO:0000313" key="2">
    <source>
        <dbReference type="EMBL" id="AJE81441.1"/>
    </source>
</evidence>
<dbReference type="SUPFAM" id="SSF52540">
    <property type="entry name" value="P-loop containing nucleoside triphosphate hydrolases"/>
    <property type="match status" value="1"/>
</dbReference>
<gene>
    <name evidence="2" type="ORF">SLNWT_1065</name>
</gene>
<organism evidence="2 3">
    <name type="scientific">Streptomyces albus (strain ATCC 21838 / DSM 41398 / FERM P-419 / JCM 4703 / NBRC 107858)</name>
    <dbReference type="NCBI Taxonomy" id="1081613"/>
    <lineage>
        <taxon>Bacteria</taxon>
        <taxon>Bacillati</taxon>
        <taxon>Actinomycetota</taxon>
        <taxon>Actinomycetes</taxon>
        <taxon>Kitasatosporales</taxon>
        <taxon>Streptomycetaceae</taxon>
        <taxon>Streptomyces</taxon>
    </lineage>
</organism>
<feature type="compositionally biased region" description="Low complexity" evidence="1">
    <location>
        <begin position="227"/>
        <end position="240"/>
    </location>
</feature>
<dbReference type="InterPro" id="IPR027417">
    <property type="entry name" value="P-loop_NTPase"/>
</dbReference>
<evidence type="ECO:0000256" key="1">
    <source>
        <dbReference type="SAM" id="MobiDB-lite"/>
    </source>
</evidence>
<protein>
    <submittedName>
        <fullName evidence="2">Putative regulator</fullName>
    </submittedName>
</protein>
<dbReference type="Proteomes" id="UP000031523">
    <property type="component" value="Chromosome"/>
</dbReference>
<keyword evidence="3" id="KW-1185">Reference proteome</keyword>
<dbReference type="KEGG" id="sals:SLNWT_1065"/>
<dbReference type="Gene3D" id="3.40.50.300">
    <property type="entry name" value="P-loop containing nucleotide triphosphate hydrolases"/>
    <property type="match status" value="1"/>
</dbReference>
<dbReference type="EMBL" id="CP010519">
    <property type="protein sequence ID" value="AJE81441.1"/>
    <property type="molecule type" value="Genomic_DNA"/>
</dbReference>
<dbReference type="PANTHER" id="PTHR47691:SF3">
    <property type="entry name" value="HTH-TYPE TRANSCRIPTIONAL REGULATOR RV0890C-RELATED"/>
    <property type="match status" value="1"/>
</dbReference>
<dbReference type="AlphaFoldDB" id="A0A0B5ERQ8"/>
<dbReference type="SUPFAM" id="SSF48452">
    <property type="entry name" value="TPR-like"/>
    <property type="match status" value="1"/>
</dbReference>
<proteinExistence type="predicted"/>